<dbReference type="Proteomes" id="UP000193577">
    <property type="component" value="Unassembled WGS sequence"/>
</dbReference>
<evidence type="ECO:0000256" key="2">
    <source>
        <dbReference type="SAM" id="Phobius"/>
    </source>
</evidence>
<organism evidence="4 5">
    <name type="scientific">Mycolicibacillus koreensis</name>
    <dbReference type="NCBI Taxonomy" id="1069220"/>
    <lineage>
        <taxon>Bacteria</taxon>
        <taxon>Bacillati</taxon>
        <taxon>Actinomycetota</taxon>
        <taxon>Actinomycetes</taxon>
        <taxon>Mycobacteriales</taxon>
        <taxon>Mycobacteriaceae</taxon>
        <taxon>Mycolicibacillus</taxon>
    </lineage>
</organism>
<accession>A0AA91PFI5</accession>
<feature type="transmembrane region" description="Helical" evidence="2">
    <location>
        <begin position="24"/>
        <end position="45"/>
    </location>
</feature>
<dbReference type="Pfam" id="PF26056">
    <property type="entry name" value="DUF8017"/>
    <property type="match status" value="1"/>
</dbReference>
<evidence type="ECO:0000256" key="1">
    <source>
        <dbReference type="SAM" id="MobiDB-lite"/>
    </source>
</evidence>
<evidence type="ECO:0000313" key="4">
    <source>
        <dbReference type="EMBL" id="OSC34372.1"/>
    </source>
</evidence>
<keyword evidence="2" id="KW-0812">Transmembrane</keyword>
<proteinExistence type="predicted"/>
<evidence type="ECO:0000313" key="5">
    <source>
        <dbReference type="Proteomes" id="UP000193577"/>
    </source>
</evidence>
<gene>
    <name evidence="4" type="ORF">B8W67_07260</name>
</gene>
<feature type="region of interest" description="Disordered" evidence="1">
    <location>
        <begin position="1"/>
        <end position="20"/>
    </location>
</feature>
<dbReference type="EMBL" id="NCXO01000011">
    <property type="protein sequence ID" value="OSC34372.1"/>
    <property type="molecule type" value="Genomic_DNA"/>
</dbReference>
<feature type="domain" description="DUF8017" evidence="3">
    <location>
        <begin position="106"/>
        <end position="290"/>
    </location>
</feature>
<keyword evidence="2" id="KW-1133">Transmembrane helix</keyword>
<name>A0AA91PFI5_9MYCO</name>
<dbReference type="AlphaFoldDB" id="A0AA91PFI5"/>
<reference evidence="4 5" key="1">
    <citation type="submission" date="2017-04" db="EMBL/GenBank/DDBJ databases">
        <title>The new phylogeny of genus Mycobacterium.</title>
        <authorList>
            <person name="Tortoli E."/>
            <person name="Trovato A."/>
            <person name="Cirillo D.M."/>
        </authorList>
    </citation>
    <scope>NUCLEOTIDE SEQUENCE [LARGE SCALE GENOMIC DNA]</scope>
    <source>
        <strain evidence="4 5">KCTC 19819</strain>
    </source>
</reference>
<sequence length="292" mass="29699">MPYIGGYGPAQPPPPPRRPGSHTALIVSGVVVLVAAVAFVGILAWSSLSDSHTTTAAPTSTTPASAAPPATTTSSTPTTTSTAPTSTTAPTPLSDTCNESANGPGPATPAGWSTVTSPRKIVYDVPPQWRVLSCSTLVGWEKECDDGPFGYCPIRMMSGAAELEDDRCESESHAVTGVPGAANASDIDDAVRKETALVADIYTDEDVVPTVSLSEPRHFTIGDTPAVEIDATVTGIAPGCAGSPSALHVMVATTVPSEEGPVMFVASIMQGGQGDPDPGLGEQLVATLRFAG</sequence>
<evidence type="ECO:0000259" key="3">
    <source>
        <dbReference type="Pfam" id="PF26056"/>
    </source>
</evidence>
<comment type="caution">
    <text evidence="4">The sequence shown here is derived from an EMBL/GenBank/DDBJ whole genome shotgun (WGS) entry which is preliminary data.</text>
</comment>
<protein>
    <recommendedName>
        <fullName evidence="3">DUF8017 domain-containing protein</fullName>
    </recommendedName>
</protein>
<feature type="region of interest" description="Disordered" evidence="1">
    <location>
        <begin position="52"/>
        <end position="114"/>
    </location>
</feature>
<dbReference type="InterPro" id="IPR058330">
    <property type="entry name" value="DUF8017"/>
</dbReference>
<keyword evidence="5" id="KW-1185">Reference proteome</keyword>
<feature type="compositionally biased region" description="Low complexity" evidence="1">
    <location>
        <begin position="53"/>
        <end position="92"/>
    </location>
</feature>
<keyword evidence="2" id="KW-0472">Membrane</keyword>